<dbReference type="InterPro" id="IPR013939">
    <property type="entry name" value="Regulatory_Dfp1/Him1"/>
</dbReference>
<dbReference type="GO" id="GO:0003676">
    <property type="term" value="F:nucleic acid binding"/>
    <property type="evidence" value="ECO:0007669"/>
    <property type="project" value="InterPro"/>
</dbReference>
<sequence>MERRPLADKANTPQGARYVDLDSPGATPTKPQLALPTTPKLPPQRPGKSNALVKTDVTAAALTLTPKKRAIPRDEIHARNLVLTAGPVSPSPKRARVGGRTPTSTSLQHNAEAPSRSLVAGTSGLSHGITSHDKLARGAQPGKSRLALPTGRTAQPSAASLSNARTKPASKATASVVTTTRIDKTSRISEQERLLRHQQQQDEANVWRAKFRRAFPSFVFYLDSYDTSTRIQIQKAVESLGARVEPFFSNQVTHLVTTRNVPSLPIAPAEAEAEQKKQLAAATEVEKALKSKSPLLDSAAATVAAARADVKPWAGLPQTIEAARRAKKHANMQSPKPSLGKRQADTPKSVPIHSDRNPFDEPGPLPAPNDIVYKAKGFGMKVWHHSKLTTILNMLLGDQSTTVNQAAKEDLGALLEREKVEGTTERDPNAPRADYYYFPTKVVHYLLVEDATGEHRPIMIQEYEKPKDTQSAERPPWPRIYGELEGRCPFTYYDLNKHAGRVEKKPTAEKTLRRALSMNQIGGGTSHELGTSGLAGHGGIFGDAGRGYHYAESTFQNRGQESGTVAPYQLASGNSVTITSNVASTAQGSTTSLGPGSFGTPVGQGHGIGAGLGISGSTMFPHGTSALAHLSRRIQTVGTPTDRHIVGTGSQPLVGSGLARTSPFAPESPVVAAPTPGAEGVSQENESGKCSGTTPDVATADQSQSAGPSARSGSLPASLPAATERGAMGPPMLPNERRTASHRGPADSATPPLPQHGAFVGGAPARAGWPPAAGPSGPGFAGHDAVRRVNAGAMGSIRRSVSVNEGLRVRAHAQAAGAVPVPTKTKEKEKKPGYCENCRTKFEDIEEHVLTKKHQRFAANPDNFTEIDQIILKCHGIGR</sequence>
<protein>
    <submittedName>
        <fullName evidence="8">Cdc7p-Dbf4p kinase complex regulatory subunit</fullName>
    </submittedName>
</protein>
<dbReference type="Pfam" id="PF00533">
    <property type="entry name" value="BRCT"/>
    <property type="match status" value="1"/>
</dbReference>
<keyword evidence="1" id="KW-0479">Metal-binding</keyword>
<feature type="compositionally biased region" description="Polar residues" evidence="5">
    <location>
        <begin position="152"/>
        <end position="165"/>
    </location>
</feature>
<feature type="region of interest" description="Disordered" evidence="5">
    <location>
        <begin position="324"/>
        <end position="365"/>
    </location>
</feature>
<evidence type="ECO:0000256" key="5">
    <source>
        <dbReference type="SAM" id="MobiDB-lite"/>
    </source>
</evidence>
<comment type="caution">
    <text evidence="8">The sequence shown here is derived from an EMBL/GenBank/DDBJ whole genome shotgun (WGS) entry which is preliminary data.</text>
</comment>
<dbReference type="FunFam" id="6.10.250.3410:FF:000001">
    <property type="entry name" value="Protein DBF4 homolog A"/>
    <property type="match status" value="1"/>
</dbReference>
<feature type="compositionally biased region" description="Low complexity" evidence="5">
    <location>
        <begin position="169"/>
        <end position="178"/>
    </location>
</feature>
<evidence type="ECO:0000259" key="6">
    <source>
        <dbReference type="PROSITE" id="PS50172"/>
    </source>
</evidence>
<dbReference type="Pfam" id="PF22437">
    <property type="entry name" value="DBF4_BRCT"/>
    <property type="match status" value="1"/>
</dbReference>
<dbReference type="InterPro" id="IPR051590">
    <property type="entry name" value="Replication_Regulatory_Kinase"/>
</dbReference>
<evidence type="ECO:0000256" key="2">
    <source>
        <dbReference type="ARBA" id="ARBA00022771"/>
    </source>
</evidence>
<evidence type="ECO:0000256" key="4">
    <source>
        <dbReference type="PROSITE-ProRule" id="PRU00600"/>
    </source>
</evidence>
<keyword evidence="9" id="KW-1185">Reference proteome</keyword>
<dbReference type="SMART" id="SM00586">
    <property type="entry name" value="ZnF_DBF"/>
    <property type="match status" value="1"/>
</dbReference>
<accession>A0AAN6JNM9</accession>
<name>A0AAN6JNM9_9BASI</name>
<dbReference type="GO" id="GO:1901987">
    <property type="term" value="P:regulation of cell cycle phase transition"/>
    <property type="evidence" value="ECO:0007669"/>
    <property type="project" value="TreeGrafter"/>
</dbReference>
<dbReference type="InterPro" id="IPR036420">
    <property type="entry name" value="BRCT_dom_sf"/>
</dbReference>
<dbReference type="InterPro" id="IPR038545">
    <property type="entry name" value="Znf_DBF_sf"/>
</dbReference>
<dbReference type="Gene3D" id="3.40.50.10190">
    <property type="entry name" value="BRCT domain"/>
    <property type="match status" value="1"/>
</dbReference>
<organism evidence="8 9">
    <name type="scientific">Tilletia horrida</name>
    <dbReference type="NCBI Taxonomy" id="155126"/>
    <lineage>
        <taxon>Eukaryota</taxon>
        <taxon>Fungi</taxon>
        <taxon>Dikarya</taxon>
        <taxon>Basidiomycota</taxon>
        <taxon>Ustilaginomycotina</taxon>
        <taxon>Exobasidiomycetes</taxon>
        <taxon>Tilletiales</taxon>
        <taxon>Tilletiaceae</taxon>
        <taxon>Tilletia</taxon>
    </lineage>
</organism>
<evidence type="ECO:0000313" key="9">
    <source>
        <dbReference type="Proteomes" id="UP001176521"/>
    </source>
</evidence>
<feature type="domain" description="DBF4-type" evidence="7">
    <location>
        <begin position="828"/>
        <end position="877"/>
    </location>
</feature>
<dbReference type="InterPro" id="IPR006572">
    <property type="entry name" value="Znf_DBF"/>
</dbReference>
<dbReference type="Pfam" id="PF08630">
    <property type="entry name" value="Dfp1_Him1_M"/>
    <property type="match status" value="1"/>
</dbReference>
<dbReference type="PROSITE" id="PS51265">
    <property type="entry name" value="ZF_DBF4"/>
    <property type="match status" value="1"/>
</dbReference>
<reference evidence="8" key="1">
    <citation type="journal article" date="2023" name="PhytoFront">
        <title>Draft Genome Resources of Seven Strains of Tilletia horrida, Causal Agent of Kernel Smut of Rice.</title>
        <authorList>
            <person name="Khanal S."/>
            <person name="Antony Babu S."/>
            <person name="Zhou X.G."/>
        </authorList>
    </citation>
    <scope>NUCLEOTIDE SEQUENCE</scope>
    <source>
        <strain evidence="8">TX3</strain>
    </source>
</reference>
<dbReference type="PROSITE" id="PS50172">
    <property type="entry name" value="BRCT"/>
    <property type="match status" value="1"/>
</dbReference>
<evidence type="ECO:0000313" key="8">
    <source>
        <dbReference type="EMBL" id="KAK0523452.1"/>
    </source>
</evidence>
<keyword evidence="2 4" id="KW-0863">Zinc-finger</keyword>
<feature type="region of interest" description="Disordered" evidence="5">
    <location>
        <begin position="85"/>
        <end position="178"/>
    </location>
</feature>
<feature type="compositionally biased region" description="Low complexity" evidence="5">
    <location>
        <begin position="761"/>
        <end position="775"/>
    </location>
</feature>
<evidence type="ECO:0000256" key="1">
    <source>
        <dbReference type="ARBA" id="ARBA00022723"/>
    </source>
</evidence>
<dbReference type="InterPro" id="IPR001357">
    <property type="entry name" value="BRCT_dom"/>
</dbReference>
<keyword evidence="3" id="KW-0862">Zinc</keyword>
<dbReference type="GO" id="GO:0010571">
    <property type="term" value="P:positive regulation of nuclear cell cycle DNA replication"/>
    <property type="evidence" value="ECO:0007669"/>
    <property type="project" value="TreeGrafter"/>
</dbReference>
<feature type="region of interest" description="Disordered" evidence="5">
    <location>
        <begin position="1"/>
        <end position="53"/>
    </location>
</feature>
<dbReference type="Pfam" id="PF07535">
    <property type="entry name" value="zf-DBF"/>
    <property type="match status" value="1"/>
</dbReference>
<dbReference type="AlphaFoldDB" id="A0AAN6JNM9"/>
<dbReference type="CDD" id="cd00027">
    <property type="entry name" value="BRCT"/>
    <property type="match status" value="1"/>
</dbReference>
<dbReference type="GO" id="GO:0008270">
    <property type="term" value="F:zinc ion binding"/>
    <property type="evidence" value="ECO:0007669"/>
    <property type="project" value="UniProtKB-KW"/>
</dbReference>
<gene>
    <name evidence="8" type="primary">DBF4</name>
    <name evidence="8" type="ORF">OC842_006138</name>
</gene>
<feature type="region of interest" description="Disordered" evidence="5">
    <location>
        <begin position="639"/>
        <end position="781"/>
    </location>
</feature>
<proteinExistence type="predicted"/>
<dbReference type="InterPro" id="IPR055116">
    <property type="entry name" value="DBF4_BRCT"/>
</dbReference>
<dbReference type="EMBL" id="JAPDMQ010000513">
    <property type="protein sequence ID" value="KAK0523452.1"/>
    <property type="molecule type" value="Genomic_DNA"/>
</dbReference>
<dbReference type="PANTHER" id="PTHR15375">
    <property type="entry name" value="ACTIVATOR OF S-PHASE KINASE-RELATED"/>
    <property type="match status" value="1"/>
</dbReference>
<evidence type="ECO:0000256" key="3">
    <source>
        <dbReference type="ARBA" id="ARBA00022833"/>
    </source>
</evidence>
<dbReference type="Proteomes" id="UP001176521">
    <property type="component" value="Unassembled WGS sequence"/>
</dbReference>
<dbReference type="GO" id="GO:0043539">
    <property type="term" value="F:protein serine/threonine kinase activator activity"/>
    <property type="evidence" value="ECO:0007669"/>
    <property type="project" value="TreeGrafter"/>
</dbReference>
<dbReference type="Gene3D" id="6.10.250.3410">
    <property type="entry name" value="DBF zinc finger"/>
    <property type="match status" value="1"/>
</dbReference>
<dbReference type="SUPFAM" id="SSF52113">
    <property type="entry name" value="BRCT domain"/>
    <property type="match status" value="1"/>
</dbReference>
<dbReference type="GO" id="GO:0031431">
    <property type="term" value="C:Dbf4-dependent protein kinase complex"/>
    <property type="evidence" value="ECO:0007669"/>
    <property type="project" value="TreeGrafter"/>
</dbReference>
<feature type="domain" description="BRCT" evidence="6">
    <location>
        <begin position="210"/>
        <end position="260"/>
    </location>
</feature>
<evidence type="ECO:0000259" key="7">
    <source>
        <dbReference type="PROSITE" id="PS51265"/>
    </source>
</evidence>
<feature type="compositionally biased region" description="Polar residues" evidence="5">
    <location>
        <begin position="682"/>
        <end position="707"/>
    </location>
</feature>
<dbReference type="PANTHER" id="PTHR15375:SF26">
    <property type="entry name" value="PROTEIN CHIFFON"/>
    <property type="match status" value="1"/>
</dbReference>